<dbReference type="Proteomes" id="UP001165065">
    <property type="component" value="Unassembled WGS sequence"/>
</dbReference>
<dbReference type="SUPFAM" id="SSF52540">
    <property type="entry name" value="P-loop containing nucleoside triphosphate hydrolases"/>
    <property type="match status" value="1"/>
</dbReference>
<dbReference type="InterPro" id="IPR027417">
    <property type="entry name" value="P-loop_NTPase"/>
</dbReference>
<protein>
    <recommendedName>
        <fullName evidence="2">Tr-type G domain-containing protein</fullName>
    </recommendedName>
</protein>
<reference evidence="4" key="1">
    <citation type="journal article" date="2023" name="Commun. Biol.">
        <title>Genome analysis of Parmales, the sister group of diatoms, reveals the evolutionary specialization of diatoms from phago-mixotrophs to photoautotrophs.</title>
        <authorList>
            <person name="Ban H."/>
            <person name="Sato S."/>
            <person name="Yoshikawa S."/>
            <person name="Yamada K."/>
            <person name="Nakamura Y."/>
            <person name="Ichinomiya M."/>
            <person name="Sato N."/>
            <person name="Blanc-Mathieu R."/>
            <person name="Endo H."/>
            <person name="Kuwata A."/>
            <person name="Ogata H."/>
        </authorList>
    </citation>
    <scope>NUCLEOTIDE SEQUENCE [LARGE SCALE GENOMIC DNA]</scope>
</reference>
<dbReference type="Gene3D" id="3.40.50.300">
    <property type="entry name" value="P-loop containing nucleotide triphosphate hydrolases"/>
    <property type="match status" value="1"/>
</dbReference>
<dbReference type="InterPro" id="IPR051943">
    <property type="entry name" value="TRAFAC_Dynamin-like_GTPase"/>
</dbReference>
<dbReference type="CDD" id="cd09912">
    <property type="entry name" value="DLP_2"/>
    <property type="match status" value="1"/>
</dbReference>
<keyword evidence="4" id="KW-1185">Reference proteome</keyword>
<feature type="domain" description="Tr-type G" evidence="2">
    <location>
        <begin position="60"/>
        <end position="240"/>
    </location>
</feature>
<name>A0A9W7G6V8_9STRA</name>
<sequence>MTESQTNLLKQSRKVLKDAKKLSSPILDSATTSKNTISANTISSETSTLEGTGLEDSAFLVVVAGEFNSGKSTFINALIGELAMATGPLPTTDRLVIVGTNIRDTHTNDETLGLTYHHTPSNTSTTSTNLEDVTLVDTPGTNAVSELGHTALTRRLLPNADLVVFVTSAEQAMSESERGVLEVVKGWGKRVVVVLNKVDILTDKERVEVEDFVRRKTFDVFDKDIVSVVGVSSKKALQSKLTSARDGARGDPKAGTGAKGWEESGFNELEDVLAKELSDEKKVNTKMLNPLGVADSLVRECEDEVGRKLRVIKMDEDLLGMVGEQCRLWGEGMGGEGVRSEGRCEGVFKDILEEGVKEIQRIGMGELAGGGWEGEDLIRRTEWIEEIEVKVIQQVRGIVRQGARNVSEGARQQSDNVVGFLSSNPMQTGGNVVGKIAGATNERFNEKTIEREIWEGIEGDLGKYATVAERVRGGIEDARNRVRGGLVGMAAGIISGGAGFNTIGGAATGGGMEVGGMIGVGVGLGAVCLGLGGLGTARGRVGKVWREEIEGWGEKVGKNVGRGVDMASEGARGNVEMLLRPYGNFLKEGRKVNEGWMKELEGIKRRSREIRRGVESGGGGWGGGFRE</sequence>
<dbReference type="InterPro" id="IPR000795">
    <property type="entry name" value="T_Tr_GTP-bd_dom"/>
</dbReference>
<feature type="region of interest" description="Disordered" evidence="1">
    <location>
        <begin position="241"/>
        <end position="261"/>
    </location>
</feature>
<accession>A0A9W7G6V8</accession>
<evidence type="ECO:0000313" key="4">
    <source>
        <dbReference type="Proteomes" id="UP001165065"/>
    </source>
</evidence>
<dbReference type="GO" id="GO:0003924">
    <property type="term" value="F:GTPase activity"/>
    <property type="evidence" value="ECO:0007669"/>
    <property type="project" value="InterPro"/>
</dbReference>
<evidence type="ECO:0000259" key="2">
    <source>
        <dbReference type="Pfam" id="PF00009"/>
    </source>
</evidence>
<dbReference type="Pfam" id="PF00009">
    <property type="entry name" value="GTP_EFTU"/>
    <property type="match status" value="1"/>
</dbReference>
<organism evidence="3 4">
    <name type="scientific">Triparma columacea</name>
    <dbReference type="NCBI Taxonomy" id="722753"/>
    <lineage>
        <taxon>Eukaryota</taxon>
        <taxon>Sar</taxon>
        <taxon>Stramenopiles</taxon>
        <taxon>Ochrophyta</taxon>
        <taxon>Bolidophyceae</taxon>
        <taxon>Parmales</taxon>
        <taxon>Triparmaceae</taxon>
        <taxon>Triparma</taxon>
    </lineage>
</organism>
<dbReference type="PANTHER" id="PTHR43681">
    <property type="entry name" value="TRANSMEMBRANE GTPASE FZO"/>
    <property type="match status" value="1"/>
</dbReference>
<dbReference type="GO" id="GO:0005525">
    <property type="term" value="F:GTP binding"/>
    <property type="evidence" value="ECO:0007669"/>
    <property type="project" value="InterPro"/>
</dbReference>
<dbReference type="EMBL" id="BRYA01000046">
    <property type="protein sequence ID" value="GMI34741.1"/>
    <property type="molecule type" value="Genomic_DNA"/>
</dbReference>
<gene>
    <name evidence="3" type="ORF">TrCOL_g8267</name>
</gene>
<proteinExistence type="predicted"/>
<dbReference type="OrthoDB" id="8927528at2759"/>
<dbReference type="AlphaFoldDB" id="A0A9W7G6V8"/>
<dbReference type="PANTHER" id="PTHR43681:SF1">
    <property type="entry name" value="SARCALUMENIN"/>
    <property type="match status" value="1"/>
</dbReference>
<evidence type="ECO:0000313" key="3">
    <source>
        <dbReference type="EMBL" id="GMI34741.1"/>
    </source>
</evidence>
<comment type="caution">
    <text evidence="3">The sequence shown here is derived from an EMBL/GenBank/DDBJ whole genome shotgun (WGS) entry which is preliminary data.</text>
</comment>
<evidence type="ECO:0000256" key="1">
    <source>
        <dbReference type="SAM" id="MobiDB-lite"/>
    </source>
</evidence>